<dbReference type="AlphaFoldDB" id="A0A7S0I3F6"/>
<feature type="compositionally biased region" description="Polar residues" evidence="1">
    <location>
        <begin position="143"/>
        <end position="154"/>
    </location>
</feature>
<evidence type="ECO:0000313" key="2">
    <source>
        <dbReference type="EMBL" id="CAD8509840.1"/>
    </source>
</evidence>
<organism evidence="2">
    <name type="scientific">Hanusia phi</name>
    <dbReference type="NCBI Taxonomy" id="3032"/>
    <lineage>
        <taxon>Eukaryota</taxon>
        <taxon>Cryptophyceae</taxon>
        <taxon>Pyrenomonadales</taxon>
        <taxon>Geminigeraceae</taxon>
        <taxon>Hanusia</taxon>
    </lineage>
</organism>
<sequence length="423" mass="47976">MENLVSESFVDRKTMLELASLKDKEILRNKVDDLRQEFDLYRVEVREKLLNKKPQPTSFQVSGFGFDSRRRVTSNFFKLSPGADTSEVVASSRRKMVPRLALPAISQPAHDPSWSTLVQGRSLSHRSTFMQKCVDGKHLSKECGSQSERSVYRSTDQHHGGIRGPPFSTSEPRRSSRRFPGRQKELPMVHLELFDNDNKEWKRNERFGQPFEGSSSLADHREIEERTKSTTGVQSKQIDSEGSARPETPFSPPHRISEWISSVSADESDQSSDHEYEPAEAARMLPSAVEAIDRFFKSQNPASGSSELCNELNGGVKSPSESSKQRSLAPRVLGTRKTWSEQGNASTEIESSRLGRSRSFRSDKATAISKERLLDQLRISHFQGLVKKSSHVPQHYQKKIDRELVSPLDDLLEQRLMEIESFL</sequence>
<feature type="region of interest" description="Disordered" evidence="1">
    <location>
        <begin position="207"/>
        <end position="255"/>
    </location>
</feature>
<reference evidence="2" key="1">
    <citation type="submission" date="2021-01" db="EMBL/GenBank/DDBJ databases">
        <authorList>
            <person name="Corre E."/>
            <person name="Pelletier E."/>
            <person name="Niang G."/>
            <person name="Scheremetjew M."/>
            <person name="Finn R."/>
            <person name="Kale V."/>
            <person name="Holt S."/>
            <person name="Cochrane G."/>
            <person name="Meng A."/>
            <person name="Brown T."/>
            <person name="Cohen L."/>
        </authorList>
    </citation>
    <scope>NUCLEOTIDE SEQUENCE</scope>
    <source>
        <strain evidence="2">CCMP325</strain>
    </source>
</reference>
<proteinExistence type="predicted"/>
<feature type="region of interest" description="Disordered" evidence="1">
    <location>
        <begin position="301"/>
        <end position="330"/>
    </location>
</feature>
<protein>
    <submittedName>
        <fullName evidence="2">Uncharacterized protein</fullName>
    </submittedName>
</protein>
<feature type="region of interest" description="Disordered" evidence="1">
    <location>
        <begin position="139"/>
        <end position="184"/>
    </location>
</feature>
<gene>
    <name evidence="2" type="ORF">HPHI1048_LOCUS24414</name>
</gene>
<feature type="compositionally biased region" description="Basic and acidic residues" evidence="1">
    <location>
        <begin position="218"/>
        <end position="228"/>
    </location>
</feature>
<accession>A0A7S0I3F6</accession>
<evidence type="ECO:0000256" key="1">
    <source>
        <dbReference type="SAM" id="MobiDB-lite"/>
    </source>
</evidence>
<dbReference type="EMBL" id="HBEO01035971">
    <property type="protein sequence ID" value="CAD8509840.1"/>
    <property type="molecule type" value="Transcribed_RNA"/>
</dbReference>
<name>A0A7S0I3F6_9CRYP</name>